<evidence type="ECO:0000256" key="1">
    <source>
        <dbReference type="ARBA" id="ARBA00005662"/>
    </source>
</evidence>
<comment type="caution">
    <text evidence="4">The sequence shown here is derived from an EMBL/GenBank/DDBJ whole genome shotgun (WGS) entry which is preliminary data.</text>
</comment>
<dbReference type="CDD" id="cd07381">
    <property type="entry name" value="MPP_CapA"/>
    <property type="match status" value="1"/>
</dbReference>
<keyword evidence="2" id="KW-0472">Membrane</keyword>
<evidence type="ECO:0000313" key="4">
    <source>
        <dbReference type="EMBL" id="MBD7911000.1"/>
    </source>
</evidence>
<protein>
    <submittedName>
        <fullName evidence="4">CapA family protein</fullName>
    </submittedName>
</protein>
<reference evidence="4 5" key="1">
    <citation type="submission" date="2020-08" db="EMBL/GenBank/DDBJ databases">
        <title>A Genomic Blueprint of the Chicken Gut Microbiome.</title>
        <authorList>
            <person name="Gilroy R."/>
            <person name="Ravi A."/>
            <person name="Getino M."/>
            <person name="Pursley I."/>
            <person name="Horton D.L."/>
            <person name="Alikhan N.-F."/>
            <person name="Baker D."/>
            <person name="Gharbi K."/>
            <person name="Hall N."/>
            <person name="Watson M."/>
            <person name="Adriaenssens E.M."/>
            <person name="Foster-Nyarko E."/>
            <person name="Jarju S."/>
            <person name="Secka A."/>
            <person name="Antonio M."/>
            <person name="Oren A."/>
            <person name="Chaudhuri R."/>
            <person name="La Ragione R.M."/>
            <person name="Hildebrand F."/>
            <person name="Pallen M.J."/>
        </authorList>
    </citation>
    <scope>NUCLEOTIDE SEQUENCE [LARGE SCALE GENOMIC DNA]</scope>
    <source>
        <strain evidence="4 5">Sa3CVN1</strain>
    </source>
</reference>
<keyword evidence="5" id="KW-1185">Reference proteome</keyword>
<keyword evidence="2" id="KW-0812">Transmembrane</keyword>
<dbReference type="PANTHER" id="PTHR33393:SF12">
    <property type="entry name" value="CAPSULE BIOSYNTHESIS PROTEIN CAPA"/>
    <property type="match status" value="1"/>
</dbReference>
<dbReference type="InterPro" id="IPR029052">
    <property type="entry name" value="Metallo-depent_PP-like"/>
</dbReference>
<feature type="transmembrane region" description="Helical" evidence="2">
    <location>
        <begin position="7"/>
        <end position="27"/>
    </location>
</feature>
<dbReference type="Pfam" id="PF09587">
    <property type="entry name" value="PGA_cap"/>
    <property type="match status" value="1"/>
</dbReference>
<dbReference type="EMBL" id="JACSRA010000008">
    <property type="protein sequence ID" value="MBD7911000.1"/>
    <property type="molecule type" value="Genomic_DNA"/>
</dbReference>
<proteinExistence type="inferred from homology"/>
<dbReference type="InterPro" id="IPR019079">
    <property type="entry name" value="Capsule_synth_CapA"/>
</dbReference>
<name>A0ABR8PS55_9CLOT</name>
<evidence type="ECO:0000313" key="5">
    <source>
        <dbReference type="Proteomes" id="UP000627781"/>
    </source>
</evidence>
<dbReference type="SUPFAM" id="SSF56300">
    <property type="entry name" value="Metallo-dependent phosphatases"/>
    <property type="match status" value="1"/>
</dbReference>
<comment type="similarity">
    <text evidence="1">Belongs to the CapA family.</text>
</comment>
<dbReference type="InterPro" id="IPR052169">
    <property type="entry name" value="CW_Biosynth-Accessory"/>
</dbReference>
<gene>
    <name evidence="4" type="ORF">H9661_06500</name>
</gene>
<dbReference type="RefSeq" id="WP_143315923.1">
    <property type="nucleotide sequence ID" value="NZ_JACSRA010000008.1"/>
</dbReference>
<accession>A0ABR8PS55</accession>
<dbReference type="Proteomes" id="UP000627781">
    <property type="component" value="Unassembled WGS sequence"/>
</dbReference>
<evidence type="ECO:0000256" key="2">
    <source>
        <dbReference type="SAM" id="Phobius"/>
    </source>
</evidence>
<keyword evidence="2" id="KW-1133">Transmembrane helix</keyword>
<dbReference type="SMART" id="SM00854">
    <property type="entry name" value="PGA_cap"/>
    <property type="match status" value="1"/>
</dbReference>
<sequence length="420" mass="46738">MDKVKSVKIVTILVLVGIASVLLFVNVGKKDVAEFKSAQESNVDETENKVEVKETIKITSLGNILFHEKQLLGAKTRDGYDFNPSFDYIKDTISGSDITIGTLETTLGGDDFSGYPTFNSPDEVLSSLKNVGVNVINYADNHILDDGANGFLRTLSVTKNNNIDMIGVRSNTNEKGYLVKEVSGQKFGVIAYTYETEKENGQRTINSITIPKQIYGLINTFNYDELDAFYSSIASNIEEMKKDGVSFIIVDLHWGDEYSIRENTTQESMAKKLSELGVDIILGSHPHVIEPYSIITNSKGKKTFVVYSQGNFISNQCADERVTQDENVNSDMEDGTIIKFTLCVSDGDVRLKEYNVIPTWVYREPKSDGLLIHRVIPVSEALNDRGKFNIPDSDYNRIQHALNNTEKILAPNGIGPHEFA</sequence>
<dbReference type="Gene3D" id="3.60.21.10">
    <property type="match status" value="1"/>
</dbReference>
<organism evidence="4 5">
    <name type="scientific">Clostridium cibarium</name>
    <dbReference type="NCBI Taxonomy" id="2762247"/>
    <lineage>
        <taxon>Bacteria</taxon>
        <taxon>Bacillati</taxon>
        <taxon>Bacillota</taxon>
        <taxon>Clostridia</taxon>
        <taxon>Eubacteriales</taxon>
        <taxon>Clostridiaceae</taxon>
        <taxon>Clostridium</taxon>
    </lineage>
</organism>
<dbReference type="PANTHER" id="PTHR33393">
    <property type="entry name" value="POLYGLUTAMINE SYNTHESIS ACCESSORY PROTEIN RV0574C-RELATED"/>
    <property type="match status" value="1"/>
</dbReference>
<evidence type="ECO:0000259" key="3">
    <source>
        <dbReference type="SMART" id="SM00854"/>
    </source>
</evidence>
<feature type="domain" description="Capsule synthesis protein CapA" evidence="3">
    <location>
        <begin position="57"/>
        <end position="316"/>
    </location>
</feature>